<accession>A0ABZ3ELW7</accession>
<proteinExistence type="predicted"/>
<sequence length="350" mass="40288">MHGVYIKPDIGSDYYLDADDNQVMGYLGTVNVGYRYGHFPRKGWNTLKHNILEPEKYNIIIIPRIISRSYKTSGMYYWFSGNVTGYNISGENFNFYLDQGIEGSDRVYTEDYDYEEDDPDFKFDFYGYPKTSNESYGIRLHGMNGISELTPSMRGYCVFAEIVKINAGKNNGWRMPSHIMSEMNPVIFARPKNSSAVFSYTKKRGLTVSDSCEMYIIIFCTNFKLNPPKYGLVIYNDKKEITFSSNYKPMKIGETTRFSNRNGASFSKIKKPMIIPDAQFVNWKIEGRNRDDVVYLRTGFGFRNDGNSVYWDDIYSIGTEYGGSYGADGGNAFKIEFDIYGIELSDYFNI</sequence>
<name>A0ABZ3ELW7_9GAMM</name>
<keyword evidence="2" id="KW-1185">Reference proteome</keyword>
<evidence type="ECO:0008006" key="3">
    <source>
        <dbReference type="Google" id="ProtNLM"/>
    </source>
</evidence>
<protein>
    <recommendedName>
        <fullName evidence="3">Phage protein</fullName>
    </recommendedName>
</protein>
<evidence type="ECO:0000313" key="1">
    <source>
        <dbReference type="EMBL" id="XAG32391.1"/>
    </source>
</evidence>
<dbReference type="RefSeq" id="WP_342639820.1">
    <property type="nucleotide sequence ID" value="NZ_CP095785.1"/>
</dbReference>
<dbReference type="EMBL" id="CP095785">
    <property type="protein sequence ID" value="XAG32391.1"/>
    <property type="molecule type" value="Genomic_DNA"/>
</dbReference>
<evidence type="ECO:0000313" key="2">
    <source>
        <dbReference type="Proteomes" id="UP001438077"/>
    </source>
</evidence>
<organism evidence="1 2">
    <name type="scientific">Proteus faecis</name>
    <dbReference type="NCBI Taxonomy" id="2050967"/>
    <lineage>
        <taxon>Bacteria</taxon>
        <taxon>Pseudomonadati</taxon>
        <taxon>Pseudomonadota</taxon>
        <taxon>Gammaproteobacteria</taxon>
        <taxon>Enterobacterales</taxon>
        <taxon>Morganellaceae</taxon>
        <taxon>Proteus</taxon>
    </lineage>
</organism>
<dbReference type="Proteomes" id="UP001438077">
    <property type="component" value="Chromosome"/>
</dbReference>
<gene>
    <name evidence="1" type="ORF">MYW70_04015</name>
</gene>
<reference evidence="1 2" key="1">
    <citation type="submission" date="2022-03" db="EMBL/GenBank/DDBJ databases">
        <title>Sea Food Isolates.</title>
        <authorList>
            <person name="Li C."/>
        </authorList>
    </citation>
    <scope>NUCLEOTIDE SEQUENCE [LARGE SCALE GENOMIC DNA]</scope>
    <source>
        <strain evidence="1 2">19MO01SH08</strain>
    </source>
</reference>